<sequence length="270" mass="28573">MTVTETGSDTERAAPEAGAGLYEGLLRGLLAEGAMHPDDTVLVQFAGAFDREVTARVGLANATFVNLAPDSPSSRLPDAVTGDAHAMGLPDGAFDHVIGHAGLHHCSRPHQALHEMYRIAAKTVVAVENQDSPLMRAACRFGLAGVYEHDAVRDGGGTTGGVDGTGIPNHVYRWTRREVTKTIRTFDPGHDVPVEFHAHWLVGPDRALTRGMRTVLGDAGGSGRLRGGLAGGLNLALNTVARRQGNIFGFVVRKDLARPQPWIPAIGTTA</sequence>
<comment type="caution">
    <text evidence="2">The sequence shown here is derived from an EMBL/GenBank/DDBJ whole genome shotgun (WGS) entry which is preliminary data.</text>
</comment>
<dbReference type="Proteomes" id="UP001500928">
    <property type="component" value="Unassembled WGS sequence"/>
</dbReference>
<evidence type="ECO:0000259" key="1">
    <source>
        <dbReference type="Pfam" id="PF08241"/>
    </source>
</evidence>
<keyword evidence="3" id="KW-1185">Reference proteome</keyword>
<feature type="domain" description="Methyltransferase type 11" evidence="1">
    <location>
        <begin position="77"/>
        <end position="121"/>
    </location>
</feature>
<dbReference type="InterPro" id="IPR013216">
    <property type="entry name" value="Methyltransf_11"/>
</dbReference>
<dbReference type="Pfam" id="PF08241">
    <property type="entry name" value="Methyltransf_11"/>
    <property type="match status" value="1"/>
</dbReference>
<gene>
    <name evidence="2" type="ORF">GCM10023200_56700</name>
</gene>
<dbReference type="EMBL" id="BAABHO010000076">
    <property type="protein sequence ID" value="GAA4811565.1"/>
    <property type="molecule type" value="Genomic_DNA"/>
</dbReference>
<proteinExistence type="predicted"/>
<accession>A0ABP9CHZ3</accession>
<reference evidence="3" key="1">
    <citation type="journal article" date="2019" name="Int. J. Syst. Evol. Microbiol.">
        <title>The Global Catalogue of Microorganisms (GCM) 10K type strain sequencing project: providing services to taxonomists for standard genome sequencing and annotation.</title>
        <authorList>
            <consortium name="The Broad Institute Genomics Platform"/>
            <consortium name="The Broad Institute Genome Sequencing Center for Infectious Disease"/>
            <person name="Wu L."/>
            <person name="Ma J."/>
        </authorList>
    </citation>
    <scope>NUCLEOTIDE SEQUENCE [LARGE SCALE GENOMIC DNA]</scope>
    <source>
        <strain evidence="3">JCM 17979</strain>
    </source>
</reference>
<evidence type="ECO:0000313" key="3">
    <source>
        <dbReference type="Proteomes" id="UP001500928"/>
    </source>
</evidence>
<organism evidence="2 3">
    <name type="scientific">Actinomycetospora chlora</name>
    <dbReference type="NCBI Taxonomy" id="663608"/>
    <lineage>
        <taxon>Bacteria</taxon>
        <taxon>Bacillati</taxon>
        <taxon>Actinomycetota</taxon>
        <taxon>Actinomycetes</taxon>
        <taxon>Pseudonocardiales</taxon>
        <taxon>Pseudonocardiaceae</taxon>
        <taxon>Actinomycetospora</taxon>
    </lineage>
</organism>
<protein>
    <recommendedName>
        <fullName evidence="1">Methyltransferase type 11 domain-containing protein</fullName>
    </recommendedName>
</protein>
<dbReference type="SUPFAM" id="SSF53335">
    <property type="entry name" value="S-adenosyl-L-methionine-dependent methyltransferases"/>
    <property type="match status" value="1"/>
</dbReference>
<name>A0ABP9CHZ3_9PSEU</name>
<dbReference type="InterPro" id="IPR029063">
    <property type="entry name" value="SAM-dependent_MTases_sf"/>
</dbReference>
<evidence type="ECO:0000313" key="2">
    <source>
        <dbReference type="EMBL" id="GAA4811565.1"/>
    </source>
</evidence>
<dbReference type="RefSeq" id="WP_345424249.1">
    <property type="nucleotide sequence ID" value="NZ_BAABHO010000076.1"/>
</dbReference>
<dbReference type="Gene3D" id="3.40.50.150">
    <property type="entry name" value="Vaccinia Virus protein VP39"/>
    <property type="match status" value="1"/>
</dbReference>